<feature type="region of interest" description="Disordered" evidence="1">
    <location>
        <begin position="78"/>
        <end position="97"/>
    </location>
</feature>
<feature type="region of interest" description="Disordered" evidence="1">
    <location>
        <begin position="218"/>
        <end position="259"/>
    </location>
</feature>
<dbReference type="AlphaFoldDB" id="A0A9N9M6F7"/>
<keyword evidence="2" id="KW-1133">Transmembrane helix</keyword>
<protein>
    <recommendedName>
        <fullName evidence="6">Mid2 domain-containing protein</fullName>
    </recommendedName>
</protein>
<dbReference type="EMBL" id="CAJVRM010000745">
    <property type="protein sequence ID" value="CAG8983961.1"/>
    <property type="molecule type" value="Genomic_DNA"/>
</dbReference>
<feature type="compositionally biased region" description="Polar residues" evidence="1">
    <location>
        <begin position="83"/>
        <end position="97"/>
    </location>
</feature>
<proteinExistence type="predicted"/>
<feature type="chain" id="PRO_5040140773" description="Mid2 domain-containing protein" evidence="3">
    <location>
        <begin position="22"/>
        <end position="259"/>
    </location>
</feature>
<evidence type="ECO:0000313" key="4">
    <source>
        <dbReference type="EMBL" id="CAG8983961.1"/>
    </source>
</evidence>
<name>A0A9N9M6F7_9HELO</name>
<accession>A0A9N9M6F7</accession>
<organism evidence="4 5">
    <name type="scientific">Hymenoscyphus albidus</name>
    <dbReference type="NCBI Taxonomy" id="595503"/>
    <lineage>
        <taxon>Eukaryota</taxon>
        <taxon>Fungi</taxon>
        <taxon>Dikarya</taxon>
        <taxon>Ascomycota</taxon>
        <taxon>Pezizomycotina</taxon>
        <taxon>Leotiomycetes</taxon>
        <taxon>Helotiales</taxon>
        <taxon>Helotiaceae</taxon>
        <taxon>Hymenoscyphus</taxon>
    </lineage>
</organism>
<gene>
    <name evidence="4" type="ORF">HYALB_00008822</name>
</gene>
<evidence type="ECO:0000313" key="5">
    <source>
        <dbReference type="Proteomes" id="UP000701801"/>
    </source>
</evidence>
<sequence>MGLPTFSIIFAFVAVAQVASKTSIYINQLPIYSSLAPCAENRLSVVVRDMSSGCGDGNQLTSFTCFCFDSSTGTVKATTTTTNGRDSGSTAAEASRTTPAPEVEAINVFNSYCERSTELYLYQEKSASTITTASLSTLIITAAPSFTSSASIEMASTTPSQNKLSVPLAAIVAPVVVGVLAIAGIIASLIFWKKKKGVHNSSAEIPNEELEWKMPENRPGLYANQGQEGVEGRHEVATPPYEASGDSIRRKMNIGASPV</sequence>
<reference evidence="4" key="1">
    <citation type="submission" date="2021-07" db="EMBL/GenBank/DDBJ databases">
        <authorList>
            <person name="Durling M."/>
        </authorList>
    </citation>
    <scope>NUCLEOTIDE SEQUENCE</scope>
</reference>
<keyword evidence="2" id="KW-0472">Membrane</keyword>
<evidence type="ECO:0000256" key="3">
    <source>
        <dbReference type="SAM" id="SignalP"/>
    </source>
</evidence>
<keyword evidence="5" id="KW-1185">Reference proteome</keyword>
<dbReference type="OrthoDB" id="3564856at2759"/>
<keyword evidence="3" id="KW-0732">Signal</keyword>
<evidence type="ECO:0000256" key="2">
    <source>
        <dbReference type="SAM" id="Phobius"/>
    </source>
</evidence>
<feature type="transmembrane region" description="Helical" evidence="2">
    <location>
        <begin position="168"/>
        <end position="192"/>
    </location>
</feature>
<evidence type="ECO:0008006" key="6">
    <source>
        <dbReference type="Google" id="ProtNLM"/>
    </source>
</evidence>
<evidence type="ECO:0000256" key="1">
    <source>
        <dbReference type="SAM" id="MobiDB-lite"/>
    </source>
</evidence>
<feature type="signal peptide" evidence="3">
    <location>
        <begin position="1"/>
        <end position="21"/>
    </location>
</feature>
<comment type="caution">
    <text evidence="4">The sequence shown here is derived from an EMBL/GenBank/DDBJ whole genome shotgun (WGS) entry which is preliminary data.</text>
</comment>
<dbReference type="Proteomes" id="UP000701801">
    <property type="component" value="Unassembled WGS sequence"/>
</dbReference>
<keyword evidence="2" id="KW-0812">Transmembrane</keyword>